<dbReference type="AlphaFoldDB" id="A0A5C5VEL4"/>
<comment type="cofactor">
    <cofactor evidence="1">
        <name>pyridoxal 5'-phosphate</name>
        <dbReference type="ChEBI" id="CHEBI:597326"/>
    </cofactor>
</comment>
<dbReference type="GO" id="GO:0031071">
    <property type="term" value="F:cysteine desulfurase activity"/>
    <property type="evidence" value="ECO:0007669"/>
    <property type="project" value="UniProtKB-EC"/>
</dbReference>
<keyword evidence="8" id="KW-1185">Reference proteome</keyword>
<dbReference type="InterPro" id="IPR015424">
    <property type="entry name" value="PyrdxlP-dep_Trfase"/>
</dbReference>
<comment type="catalytic activity">
    <reaction evidence="5">
        <text>(sulfur carrier)-H + L-cysteine = (sulfur carrier)-SH + L-alanine</text>
        <dbReference type="Rhea" id="RHEA:43892"/>
        <dbReference type="Rhea" id="RHEA-COMP:14737"/>
        <dbReference type="Rhea" id="RHEA-COMP:14739"/>
        <dbReference type="ChEBI" id="CHEBI:29917"/>
        <dbReference type="ChEBI" id="CHEBI:35235"/>
        <dbReference type="ChEBI" id="CHEBI:57972"/>
        <dbReference type="ChEBI" id="CHEBI:64428"/>
        <dbReference type="EC" id="2.8.1.7"/>
    </reaction>
</comment>
<dbReference type="EMBL" id="SIHJ01000001">
    <property type="protein sequence ID" value="TWT36320.1"/>
    <property type="molecule type" value="Genomic_DNA"/>
</dbReference>
<name>A0A5C5VEL4_9BACT</name>
<dbReference type="Gene3D" id="3.90.1150.10">
    <property type="entry name" value="Aspartate Aminotransferase, domain 1"/>
    <property type="match status" value="1"/>
</dbReference>
<dbReference type="InterPro" id="IPR000192">
    <property type="entry name" value="Aminotrans_V_dom"/>
</dbReference>
<comment type="caution">
    <text evidence="7">The sequence shown here is derived from an EMBL/GenBank/DDBJ whole genome shotgun (WGS) entry which is preliminary data.</text>
</comment>
<evidence type="ECO:0000313" key="7">
    <source>
        <dbReference type="EMBL" id="TWT36320.1"/>
    </source>
</evidence>
<dbReference type="SUPFAM" id="SSF53383">
    <property type="entry name" value="PLP-dependent transferases"/>
    <property type="match status" value="1"/>
</dbReference>
<keyword evidence="7" id="KW-0808">Transferase</keyword>
<organism evidence="7 8">
    <name type="scientific">Posidoniimonas corsicana</name>
    <dbReference type="NCBI Taxonomy" id="1938618"/>
    <lineage>
        <taxon>Bacteria</taxon>
        <taxon>Pseudomonadati</taxon>
        <taxon>Planctomycetota</taxon>
        <taxon>Planctomycetia</taxon>
        <taxon>Pirellulales</taxon>
        <taxon>Lacipirellulaceae</taxon>
        <taxon>Posidoniimonas</taxon>
    </lineage>
</organism>
<dbReference type="Proteomes" id="UP000316714">
    <property type="component" value="Unassembled WGS sequence"/>
</dbReference>
<sequence length="384" mass="39736">MDRIYLDNAATSWPKPPGVVDAMRRFLEEQGGSAGRGGHASALDAQAVVERARRLVATLINAEDVSRVALMYNGTDALNAAIHGLLGRSDHVVTTVCEHNSVLRPLHHAQRRLGCELTVVDSDDHGRVAAERLLAAVRDDTRLVVMTHASNVTGAVQPVAEVGAALRDREALLLVDAAQTAGHTPVDVRELGADLLAASGHKGLLGPTGTGFLYVRPGLERQLSPLRQGGTGGQSELATQPAEMPTLLECGNANAVALAGLAAGVEHLLDAGVAEVAQHEQRLSASLLAGVAATSAVRVLGPPADAPRVGVVSLLVDGYDPHELASILEMTAGIECRAGLHCAPQMHRRLGTSDGGALRLSPGFATTDDQIALTVAAIAAVASS</sequence>
<feature type="domain" description="Aminotransferase class V" evidence="6">
    <location>
        <begin position="4"/>
        <end position="371"/>
    </location>
</feature>
<comment type="similarity">
    <text evidence="2">Belongs to the class-V pyridoxal-phosphate-dependent aminotransferase family. Csd subfamily.</text>
</comment>
<dbReference type="InterPro" id="IPR016454">
    <property type="entry name" value="Cysteine_dSase"/>
</dbReference>
<dbReference type="PIRSF" id="PIRSF005572">
    <property type="entry name" value="NifS"/>
    <property type="match status" value="1"/>
</dbReference>
<dbReference type="NCBIfam" id="TIGR01977">
    <property type="entry name" value="am_tr_V_EF2568"/>
    <property type="match status" value="1"/>
</dbReference>
<dbReference type="RefSeq" id="WP_146563128.1">
    <property type="nucleotide sequence ID" value="NZ_SIHJ01000001.1"/>
</dbReference>
<evidence type="ECO:0000259" key="6">
    <source>
        <dbReference type="Pfam" id="PF00266"/>
    </source>
</evidence>
<dbReference type="EC" id="2.8.1.7" evidence="3"/>
<evidence type="ECO:0000256" key="1">
    <source>
        <dbReference type="ARBA" id="ARBA00001933"/>
    </source>
</evidence>
<dbReference type="Gene3D" id="3.40.640.10">
    <property type="entry name" value="Type I PLP-dependent aspartate aminotransferase-like (Major domain)"/>
    <property type="match status" value="1"/>
</dbReference>
<dbReference type="InterPro" id="IPR015421">
    <property type="entry name" value="PyrdxlP-dep_Trfase_major"/>
</dbReference>
<dbReference type="Pfam" id="PF00266">
    <property type="entry name" value="Aminotran_5"/>
    <property type="match status" value="1"/>
</dbReference>
<reference evidence="7 8" key="1">
    <citation type="submission" date="2019-02" db="EMBL/GenBank/DDBJ databases">
        <title>Deep-cultivation of Planctomycetes and their phenomic and genomic characterization uncovers novel biology.</title>
        <authorList>
            <person name="Wiegand S."/>
            <person name="Jogler M."/>
            <person name="Boedeker C."/>
            <person name="Pinto D."/>
            <person name="Vollmers J."/>
            <person name="Rivas-Marin E."/>
            <person name="Kohn T."/>
            <person name="Peeters S.H."/>
            <person name="Heuer A."/>
            <person name="Rast P."/>
            <person name="Oberbeckmann S."/>
            <person name="Bunk B."/>
            <person name="Jeske O."/>
            <person name="Meyerdierks A."/>
            <person name="Storesund J.E."/>
            <person name="Kallscheuer N."/>
            <person name="Luecker S."/>
            <person name="Lage O.M."/>
            <person name="Pohl T."/>
            <person name="Merkel B.J."/>
            <person name="Hornburger P."/>
            <person name="Mueller R.-W."/>
            <person name="Bruemmer F."/>
            <person name="Labrenz M."/>
            <person name="Spormann A.M."/>
            <person name="Op Den Camp H."/>
            <person name="Overmann J."/>
            <person name="Amann R."/>
            <person name="Jetten M.S.M."/>
            <person name="Mascher T."/>
            <person name="Medema M.H."/>
            <person name="Devos D.P."/>
            <person name="Kaster A.-K."/>
            <person name="Ovreas L."/>
            <person name="Rohde M."/>
            <person name="Galperin M.Y."/>
            <person name="Jogler C."/>
        </authorList>
    </citation>
    <scope>NUCLEOTIDE SEQUENCE [LARGE SCALE GENOMIC DNA]</scope>
    <source>
        <strain evidence="7 8">KOR34</strain>
    </source>
</reference>
<evidence type="ECO:0000256" key="4">
    <source>
        <dbReference type="ARBA" id="ARBA00022898"/>
    </source>
</evidence>
<keyword evidence="4" id="KW-0663">Pyridoxal phosphate</keyword>
<evidence type="ECO:0000256" key="2">
    <source>
        <dbReference type="ARBA" id="ARBA00010447"/>
    </source>
</evidence>
<dbReference type="InterPro" id="IPR010969">
    <property type="entry name" value="Cys_dSase-rel_unknwn_funct"/>
</dbReference>
<evidence type="ECO:0000313" key="8">
    <source>
        <dbReference type="Proteomes" id="UP000316714"/>
    </source>
</evidence>
<dbReference type="InterPro" id="IPR015422">
    <property type="entry name" value="PyrdxlP-dep_Trfase_small"/>
</dbReference>
<protein>
    <recommendedName>
        <fullName evidence="3">cysteine desulfurase</fullName>
        <ecNumber evidence="3">2.8.1.7</ecNumber>
    </recommendedName>
</protein>
<evidence type="ECO:0000256" key="5">
    <source>
        <dbReference type="ARBA" id="ARBA00050776"/>
    </source>
</evidence>
<gene>
    <name evidence="7" type="primary">csd_1</name>
    <name evidence="7" type="ORF">KOR34_12240</name>
</gene>
<dbReference type="PANTHER" id="PTHR43586">
    <property type="entry name" value="CYSTEINE DESULFURASE"/>
    <property type="match status" value="1"/>
</dbReference>
<dbReference type="OrthoDB" id="9804366at2"/>
<dbReference type="PANTHER" id="PTHR43586:SF4">
    <property type="entry name" value="ISOPENICILLIN N EPIMERASE"/>
    <property type="match status" value="1"/>
</dbReference>
<evidence type="ECO:0000256" key="3">
    <source>
        <dbReference type="ARBA" id="ARBA00012239"/>
    </source>
</evidence>
<accession>A0A5C5VEL4</accession>
<proteinExistence type="inferred from homology"/>